<dbReference type="InterPro" id="IPR029055">
    <property type="entry name" value="Ntn_hydrolases_N"/>
</dbReference>
<dbReference type="AlphaFoldDB" id="A0A0M3KKM2"/>
<evidence type="ECO:0000313" key="1">
    <source>
        <dbReference type="EMBL" id="VDK81032.1"/>
    </source>
</evidence>
<dbReference type="OrthoDB" id="7854943at2759"/>
<evidence type="ECO:0000313" key="2">
    <source>
        <dbReference type="Proteomes" id="UP000267096"/>
    </source>
</evidence>
<dbReference type="WBParaSite" id="ASIM_0002155301-mRNA-1">
    <property type="protein sequence ID" value="ASIM_0002155301-mRNA-1"/>
    <property type="gene ID" value="ASIM_0002155301"/>
</dbReference>
<organism evidence="3">
    <name type="scientific">Anisakis simplex</name>
    <name type="common">Herring worm</name>
    <dbReference type="NCBI Taxonomy" id="6269"/>
    <lineage>
        <taxon>Eukaryota</taxon>
        <taxon>Metazoa</taxon>
        <taxon>Ecdysozoa</taxon>
        <taxon>Nematoda</taxon>
        <taxon>Chromadorea</taxon>
        <taxon>Rhabditida</taxon>
        <taxon>Spirurina</taxon>
        <taxon>Ascaridomorpha</taxon>
        <taxon>Ascaridoidea</taxon>
        <taxon>Anisakidae</taxon>
        <taxon>Anisakis</taxon>
        <taxon>Anisakis simplex complex</taxon>
    </lineage>
</organism>
<protein>
    <submittedName>
        <fullName evidence="3">Ku_N domain-containing protein</fullName>
    </submittedName>
</protein>
<gene>
    <name evidence="1" type="ORF">ASIM_LOCUS20920</name>
</gene>
<proteinExistence type="predicted"/>
<evidence type="ECO:0000313" key="3">
    <source>
        <dbReference type="WBParaSite" id="ASIM_0002155301-mRNA-1"/>
    </source>
</evidence>
<reference evidence="3" key="1">
    <citation type="submission" date="2017-02" db="UniProtKB">
        <authorList>
            <consortium name="WormBaseParasite"/>
        </authorList>
    </citation>
    <scope>IDENTIFICATION</scope>
</reference>
<dbReference type="Proteomes" id="UP000267096">
    <property type="component" value="Unassembled WGS sequence"/>
</dbReference>
<dbReference type="EMBL" id="UYRR01041361">
    <property type="protein sequence ID" value="VDK81032.1"/>
    <property type="molecule type" value="Genomic_DNA"/>
</dbReference>
<dbReference type="SUPFAM" id="SSF56235">
    <property type="entry name" value="N-terminal nucleophile aminohydrolases (Ntn hydrolases)"/>
    <property type="match status" value="1"/>
</dbReference>
<reference evidence="1 2" key="2">
    <citation type="submission" date="2018-11" db="EMBL/GenBank/DDBJ databases">
        <authorList>
            <consortium name="Pathogen Informatics"/>
        </authorList>
    </citation>
    <scope>NUCLEOTIDE SEQUENCE [LARGE SCALE GENOMIC DNA]</scope>
</reference>
<sequence>MENEEVGVARSAQIFRNFLYRYRDELSASVLVAGYDDDEGGQVNILPVHSLSFKCDLFQLR</sequence>
<dbReference type="Gene3D" id="3.60.20.10">
    <property type="entry name" value="Glutamine Phosphoribosylpyrophosphate, subunit 1, domain 1"/>
    <property type="match status" value="1"/>
</dbReference>
<accession>A0A0M3KKM2</accession>
<keyword evidence="2" id="KW-1185">Reference proteome</keyword>
<name>A0A0M3KKM2_ANISI</name>